<feature type="signal peptide" evidence="1">
    <location>
        <begin position="1"/>
        <end position="19"/>
    </location>
</feature>
<dbReference type="EMBL" id="JAZHXI010000012">
    <property type="protein sequence ID" value="KAL2065718.1"/>
    <property type="molecule type" value="Genomic_DNA"/>
</dbReference>
<dbReference type="CDD" id="cd00531">
    <property type="entry name" value="NTF2_like"/>
    <property type="match status" value="1"/>
</dbReference>
<protein>
    <recommendedName>
        <fullName evidence="2">SnoaL-like domain-containing protein</fullName>
    </recommendedName>
</protein>
<accession>A0ABR4C700</accession>
<sequence length="177" mass="19276">MLFQPLLAVLLASLATATASRSGHPSAVYTHPSSSPESSIRNVLAHYCIILDTKTYPSLSEVYTSDAVANFTTIGLGVLNGLPAIQKAMNVTLGDIPTVHEMTSSWIYDVDVKGGEAKGVTYYTLQQFGTGEQAGRLFTVWGKWEDKYVFDDGWKIQNRQVLLMGGPLIGHFEVPAH</sequence>
<evidence type="ECO:0000313" key="4">
    <source>
        <dbReference type="Proteomes" id="UP001595075"/>
    </source>
</evidence>
<dbReference type="SUPFAM" id="SSF54427">
    <property type="entry name" value="NTF2-like"/>
    <property type="match status" value="1"/>
</dbReference>
<reference evidence="3 4" key="1">
    <citation type="journal article" date="2024" name="Commun. Biol.">
        <title>Comparative genomic analysis of thermophilic fungi reveals convergent evolutionary adaptations and gene losses.</title>
        <authorList>
            <person name="Steindorff A.S."/>
            <person name="Aguilar-Pontes M.V."/>
            <person name="Robinson A.J."/>
            <person name="Andreopoulos B."/>
            <person name="LaButti K."/>
            <person name="Kuo A."/>
            <person name="Mondo S."/>
            <person name="Riley R."/>
            <person name="Otillar R."/>
            <person name="Haridas S."/>
            <person name="Lipzen A."/>
            <person name="Grimwood J."/>
            <person name="Schmutz J."/>
            <person name="Clum A."/>
            <person name="Reid I.D."/>
            <person name="Moisan M.C."/>
            <person name="Butler G."/>
            <person name="Nguyen T.T.M."/>
            <person name="Dewar K."/>
            <person name="Conant G."/>
            <person name="Drula E."/>
            <person name="Henrissat B."/>
            <person name="Hansel C."/>
            <person name="Singer S."/>
            <person name="Hutchinson M.I."/>
            <person name="de Vries R.P."/>
            <person name="Natvig D.O."/>
            <person name="Powell A.J."/>
            <person name="Tsang A."/>
            <person name="Grigoriev I.V."/>
        </authorList>
    </citation>
    <scope>NUCLEOTIDE SEQUENCE [LARGE SCALE GENOMIC DNA]</scope>
    <source>
        <strain evidence="3 4">CBS 494.80</strain>
    </source>
</reference>
<evidence type="ECO:0000313" key="3">
    <source>
        <dbReference type="EMBL" id="KAL2065718.1"/>
    </source>
</evidence>
<feature type="chain" id="PRO_5047208365" description="SnoaL-like domain-containing protein" evidence="1">
    <location>
        <begin position="20"/>
        <end position="177"/>
    </location>
</feature>
<evidence type="ECO:0000259" key="2">
    <source>
        <dbReference type="Pfam" id="PF13577"/>
    </source>
</evidence>
<keyword evidence="1" id="KW-0732">Signal</keyword>
<keyword evidence="4" id="KW-1185">Reference proteome</keyword>
<dbReference type="Proteomes" id="UP001595075">
    <property type="component" value="Unassembled WGS sequence"/>
</dbReference>
<feature type="domain" description="SnoaL-like" evidence="2">
    <location>
        <begin position="37"/>
        <end position="159"/>
    </location>
</feature>
<dbReference type="InterPro" id="IPR032710">
    <property type="entry name" value="NTF2-like_dom_sf"/>
</dbReference>
<dbReference type="Pfam" id="PF13577">
    <property type="entry name" value="SnoaL_4"/>
    <property type="match status" value="1"/>
</dbReference>
<dbReference type="InterPro" id="IPR037401">
    <property type="entry name" value="SnoaL-like"/>
</dbReference>
<gene>
    <name evidence="3" type="ORF">VTL71DRAFT_3388</name>
</gene>
<organism evidence="3 4">
    <name type="scientific">Oculimacula yallundae</name>
    <dbReference type="NCBI Taxonomy" id="86028"/>
    <lineage>
        <taxon>Eukaryota</taxon>
        <taxon>Fungi</taxon>
        <taxon>Dikarya</taxon>
        <taxon>Ascomycota</taxon>
        <taxon>Pezizomycotina</taxon>
        <taxon>Leotiomycetes</taxon>
        <taxon>Helotiales</taxon>
        <taxon>Ploettnerulaceae</taxon>
        <taxon>Oculimacula</taxon>
    </lineage>
</organism>
<evidence type="ECO:0000256" key="1">
    <source>
        <dbReference type="SAM" id="SignalP"/>
    </source>
</evidence>
<comment type="caution">
    <text evidence="3">The sequence shown here is derived from an EMBL/GenBank/DDBJ whole genome shotgun (WGS) entry which is preliminary data.</text>
</comment>
<proteinExistence type="predicted"/>
<dbReference type="Gene3D" id="3.10.450.50">
    <property type="match status" value="1"/>
</dbReference>
<name>A0ABR4C700_9HELO</name>